<dbReference type="OrthoDB" id="4230779at2"/>
<dbReference type="SUPFAM" id="SSF53474">
    <property type="entry name" value="alpha/beta-Hydrolases"/>
    <property type="match status" value="1"/>
</dbReference>
<dbReference type="InterPro" id="IPR050493">
    <property type="entry name" value="FAD-dep_Monooxygenase_BioMet"/>
</dbReference>
<evidence type="ECO:0000313" key="8">
    <source>
        <dbReference type="Proteomes" id="UP000625079"/>
    </source>
</evidence>
<evidence type="ECO:0000256" key="2">
    <source>
        <dbReference type="ARBA" id="ARBA00023033"/>
    </source>
</evidence>
<dbReference type="EMBL" id="CP030058">
    <property type="protein sequence ID" value="QOZ64602.1"/>
    <property type="molecule type" value="Genomic_DNA"/>
</dbReference>
<evidence type="ECO:0000313" key="6">
    <source>
        <dbReference type="EMBL" id="QOZ64602.1"/>
    </source>
</evidence>
<sequence length="711" mass="77127">MSNYGRMAMRALIVGAGVAGLATAVALRRNGIDVTVIERAAELSEVGAGVVLGPHAMRVLESLGIAAEIKRSDEPPETITFYDMVSGEVRNRTQLGEAGAKLYGAPLYKTHRRDLIDALARHLDGTEIRLNCSVVDVKQDDRSVTVILERGEAVLGDLLIGADGLRSKVRSAIFGESESISTGLLAWRTVLPTTLLSKALTLDTNVWSGAGRHVVCYPIRRGKQFYAAFYVPADEIHREDWATAGDVADLRASFKDACKDVREITEAVTEAFITAINYRYPLPEWHRGRIVLIGDAAHPVLPTSGSGAAMALEDSVALAACLHRSGSNLEAAFSEFQARRKPRTTRLLHQSRGDLTAFHEKAPERQAAYGRMGRGMLKLDQAGYERFAWLYGYDEVAESNKPFDLFNASPLVRPSRPAAARAFDLWSNALKFEDEDWMSERAAYERFMSSLCALPEDVSVETVDCDGVPALCVIPPGGKSGPAVLHLHGGGYVFGSAKSSVLLAAGLARAIGGWALVPEFRLVPEHTPMQMQEDVRAAFAWLSRRADPVAVSGECSGGGLALSLAAKLRHENVTRPAALYLLSPFADLTLTAASIDGNRRTEPWMTRRRLLTLAGAFIQDREPDDPAISPLRGNLAGLPPMRVFAARGEALADDARALVAAAKSAGGDAELHLFDDSIHSFALFEFLPETDEFFRAIRRHAHSNTYVGATP</sequence>
<evidence type="ECO:0000259" key="3">
    <source>
        <dbReference type="Pfam" id="PF01494"/>
    </source>
</evidence>
<geneLocation type="plasmid" evidence="6 7">
    <name>unnamed</name>
</geneLocation>
<keyword evidence="1" id="KW-0560">Oxidoreductase</keyword>
<evidence type="ECO:0000259" key="4">
    <source>
        <dbReference type="Pfam" id="PF07859"/>
    </source>
</evidence>
<dbReference type="PANTHER" id="PTHR13789">
    <property type="entry name" value="MONOOXYGENASE"/>
    <property type="match status" value="1"/>
</dbReference>
<dbReference type="SUPFAM" id="SSF54373">
    <property type="entry name" value="FAD-linked reductases, C-terminal domain"/>
    <property type="match status" value="1"/>
</dbReference>
<dbReference type="InterPro" id="IPR002938">
    <property type="entry name" value="FAD-bd"/>
</dbReference>
<organism evidence="5 8">
    <name type="scientific">Bradyrhizobium guangdongense</name>
    <dbReference type="NCBI Taxonomy" id="1325090"/>
    <lineage>
        <taxon>Bacteria</taxon>
        <taxon>Pseudomonadati</taxon>
        <taxon>Pseudomonadota</taxon>
        <taxon>Alphaproteobacteria</taxon>
        <taxon>Hyphomicrobiales</taxon>
        <taxon>Nitrobacteraceae</taxon>
        <taxon>Bradyrhizobium</taxon>
    </lineage>
</organism>
<name>A0A410VIA0_9BRAD</name>
<dbReference type="SUPFAM" id="SSF51905">
    <property type="entry name" value="FAD/NAD(P)-binding domain"/>
    <property type="match status" value="1"/>
</dbReference>
<dbReference type="PANTHER" id="PTHR13789:SF309">
    <property type="entry name" value="PUTATIVE (AFU_ORTHOLOGUE AFUA_6G14510)-RELATED"/>
    <property type="match status" value="1"/>
</dbReference>
<gene>
    <name evidence="5" type="ORF">GCM10010987_35760</name>
    <name evidence="6" type="ORF">XH86_38830</name>
</gene>
<dbReference type="EMBL" id="BMHC01000007">
    <property type="protein sequence ID" value="GGI25715.1"/>
    <property type="molecule type" value="Genomic_DNA"/>
</dbReference>
<reference evidence="5" key="3">
    <citation type="submission" date="2022-12" db="EMBL/GenBank/DDBJ databases">
        <authorList>
            <person name="Sun Q."/>
            <person name="Zhou Y."/>
        </authorList>
    </citation>
    <scope>NUCLEOTIDE SEQUENCE</scope>
    <source>
        <strain evidence="5">CGMCC 1.15034</strain>
    </source>
</reference>
<feature type="domain" description="FAD-binding" evidence="3">
    <location>
        <begin position="10"/>
        <end position="349"/>
    </location>
</feature>
<dbReference type="Gene3D" id="3.40.50.1820">
    <property type="entry name" value="alpha/beta hydrolase"/>
    <property type="match status" value="1"/>
</dbReference>
<dbReference type="InterPro" id="IPR013094">
    <property type="entry name" value="AB_hydrolase_3"/>
</dbReference>
<reference evidence="5" key="1">
    <citation type="journal article" date="2014" name="Int. J. Syst. Evol. Microbiol.">
        <title>Complete genome sequence of Corynebacterium casei LMG S-19264T (=DSM 44701T), isolated from a smear-ripened cheese.</title>
        <authorList>
            <consortium name="US DOE Joint Genome Institute (JGI-PGF)"/>
            <person name="Walter F."/>
            <person name="Albersmeier A."/>
            <person name="Kalinowski J."/>
            <person name="Ruckert C."/>
        </authorList>
    </citation>
    <scope>NUCLEOTIDE SEQUENCE</scope>
    <source>
        <strain evidence="5">CGMCC 1.15034</strain>
    </source>
</reference>
<dbReference type="GO" id="GO:0016787">
    <property type="term" value="F:hydrolase activity"/>
    <property type="evidence" value="ECO:0007669"/>
    <property type="project" value="InterPro"/>
</dbReference>
<dbReference type="Gene3D" id="3.50.50.60">
    <property type="entry name" value="FAD/NAD(P)-binding domain"/>
    <property type="match status" value="1"/>
</dbReference>
<dbReference type="GO" id="GO:0071949">
    <property type="term" value="F:FAD binding"/>
    <property type="evidence" value="ECO:0007669"/>
    <property type="project" value="InterPro"/>
</dbReference>
<dbReference type="Proteomes" id="UP000625079">
    <property type="component" value="Unassembled WGS sequence"/>
</dbReference>
<dbReference type="GO" id="GO:0004497">
    <property type="term" value="F:monooxygenase activity"/>
    <property type="evidence" value="ECO:0007669"/>
    <property type="project" value="UniProtKB-KW"/>
</dbReference>
<reference evidence="6 7" key="2">
    <citation type="submission" date="2018-06" db="EMBL/GenBank/DDBJ databases">
        <title>Comparative genomics of rhizobia nodulating Arachis hypogaea in China.</title>
        <authorList>
            <person name="Li Y."/>
        </authorList>
    </citation>
    <scope>NUCLEOTIDE SEQUENCE [LARGE SCALE GENOMIC DNA]</scope>
    <source>
        <strain evidence="6 7">CCBAU 51658</strain>
        <plasmid evidence="6 7">unnamed</plasmid>
    </source>
</reference>
<keyword evidence="6" id="KW-0614">Plasmid</keyword>
<proteinExistence type="predicted"/>
<dbReference type="PRINTS" id="PR00420">
    <property type="entry name" value="RNGMNOXGNASE"/>
</dbReference>
<dbReference type="InterPro" id="IPR036188">
    <property type="entry name" value="FAD/NAD-bd_sf"/>
</dbReference>
<keyword evidence="2" id="KW-0503">Monooxygenase</keyword>
<evidence type="ECO:0008006" key="9">
    <source>
        <dbReference type="Google" id="ProtNLM"/>
    </source>
</evidence>
<dbReference type="InterPro" id="IPR029058">
    <property type="entry name" value="AB_hydrolase_fold"/>
</dbReference>
<feature type="domain" description="Alpha/beta hydrolase fold-3" evidence="4">
    <location>
        <begin position="484"/>
        <end position="682"/>
    </location>
</feature>
<evidence type="ECO:0000256" key="1">
    <source>
        <dbReference type="ARBA" id="ARBA00023002"/>
    </source>
</evidence>
<accession>A0A410VIA0</accession>
<evidence type="ECO:0000313" key="7">
    <source>
        <dbReference type="Proteomes" id="UP000593880"/>
    </source>
</evidence>
<dbReference type="Pfam" id="PF01494">
    <property type="entry name" value="FAD_binding_3"/>
    <property type="match status" value="1"/>
</dbReference>
<evidence type="ECO:0000313" key="5">
    <source>
        <dbReference type="EMBL" id="GGI25715.1"/>
    </source>
</evidence>
<dbReference type="AlphaFoldDB" id="A0A410VIA0"/>
<dbReference type="Proteomes" id="UP000593880">
    <property type="component" value="Plasmid unnamed"/>
</dbReference>
<protein>
    <recommendedName>
        <fullName evidence="9">Steryl acetyl hydrolase</fullName>
    </recommendedName>
</protein>
<keyword evidence="7" id="KW-1185">Reference proteome</keyword>
<dbReference type="Pfam" id="PF07859">
    <property type="entry name" value="Abhydrolase_3"/>
    <property type="match status" value="1"/>
</dbReference>